<dbReference type="EMBL" id="CYGX02000071">
    <property type="protein sequence ID" value="SIT47069.1"/>
    <property type="molecule type" value="Genomic_DNA"/>
</dbReference>
<proteinExistence type="predicted"/>
<accession>A0A1N7SI28</accession>
<name>A0A1N7SI28_9BURK</name>
<evidence type="ECO:0000313" key="2">
    <source>
        <dbReference type="Proteomes" id="UP000187012"/>
    </source>
</evidence>
<dbReference type="STRING" id="1247936.BN2475_710037"/>
<protein>
    <submittedName>
        <fullName evidence="1">Uncharacterized protein</fullName>
    </submittedName>
</protein>
<gene>
    <name evidence="1" type="ORF">BN2475_710037</name>
</gene>
<keyword evidence="2" id="KW-1185">Reference proteome</keyword>
<dbReference type="AlphaFoldDB" id="A0A1N7SI28"/>
<sequence length="83" mass="9562">MRVVRHAYVSFASGAWLTVVIGTDREKFSDCARFSSRARASTQQCVNPAMSSDSYEAYLRLQKRQHRFTWTVMRLLESTAIKV</sequence>
<organism evidence="1 2">
    <name type="scientific">Paraburkholderia ribeironis</name>
    <dbReference type="NCBI Taxonomy" id="1247936"/>
    <lineage>
        <taxon>Bacteria</taxon>
        <taxon>Pseudomonadati</taxon>
        <taxon>Pseudomonadota</taxon>
        <taxon>Betaproteobacteria</taxon>
        <taxon>Burkholderiales</taxon>
        <taxon>Burkholderiaceae</taxon>
        <taxon>Paraburkholderia</taxon>
    </lineage>
</organism>
<dbReference type="Proteomes" id="UP000187012">
    <property type="component" value="Unassembled WGS sequence"/>
</dbReference>
<evidence type="ECO:0000313" key="1">
    <source>
        <dbReference type="EMBL" id="SIT47069.1"/>
    </source>
</evidence>
<reference evidence="1 2" key="1">
    <citation type="submission" date="2016-12" db="EMBL/GenBank/DDBJ databases">
        <authorList>
            <person name="Song W.-J."/>
            <person name="Kurnit D.M."/>
        </authorList>
    </citation>
    <scope>NUCLEOTIDE SEQUENCE [LARGE SCALE GENOMIC DNA]</scope>
    <source>
        <strain evidence="1 2">STM7296</strain>
    </source>
</reference>